<dbReference type="AlphaFoldDB" id="A0A9N9NPD9"/>
<feature type="transmembrane region" description="Helical" evidence="2">
    <location>
        <begin position="77"/>
        <end position="100"/>
    </location>
</feature>
<proteinExistence type="predicted"/>
<feature type="non-terminal residue" evidence="3">
    <location>
        <position position="261"/>
    </location>
</feature>
<feature type="compositionally biased region" description="Basic and acidic residues" evidence="1">
    <location>
        <begin position="11"/>
        <end position="37"/>
    </location>
</feature>
<keyword evidence="2" id="KW-0472">Membrane</keyword>
<reference evidence="3" key="1">
    <citation type="submission" date="2021-06" db="EMBL/GenBank/DDBJ databases">
        <authorList>
            <person name="Kallberg Y."/>
            <person name="Tangrot J."/>
            <person name="Rosling A."/>
        </authorList>
    </citation>
    <scope>NUCLEOTIDE SEQUENCE</scope>
    <source>
        <strain evidence="3">IN212</strain>
    </source>
</reference>
<keyword evidence="2" id="KW-1133">Transmembrane helix</keyword>
<accession>A0A9N9NPD9</accession>
<evidence type="ECO:0000256" key="2">
    <source>
        <dbReference type="SAM" id="Phobius"/>
    </source>
</evidence>
<evidence type="ECO:0000313" key="4">
    <source>
        <dbReference type="Proteomes" id="UP000789396"/>
    </source>
</evidence>
<comment type="caution">
    <text evidence="3">The sequence shown here is derived from an EMBL/GenBank/DDBJ whole genome shotgun (WGS) entry which is preliminary data.</text>
</comment>
<dbReference type="OrthoDB" id="2371287at2759"/>
<dbReference type="EMBL" id="CAJVPZ010034370">
    <property type="protein sequence ID" value="CAG8746543.1"/>
    <property type="molecule type" value="Genomic_DNA"/>
</dbReference>
<keyword evidence="2" id="KW-0812">Transmembrane</keyword>
<dbReference type="Proteomes" id="UP000789396">
    <property type="component" value="Unassembled WGS sequence"/>
</dbReference>
<feature type="compositionally biased region" description="Polar residues" evidence="1">
    <location>
        <begin position="1"/>
        <end position="10"/>
    </location>
</feature>
<gene>
    <name evidence="3" type="ORF">RFULGI_LOCUS13274</name>
</gene>
<feature type="region of interest" description="Disordered" evidence="1">
    <location>
        <begin position="1"/>
        <end position="56"/>
    </location>
</feature>
<keyword evidence="4" id="KW-1185">Reference proteome</keyword>
<organism evidence="3 4">
    <name type="scientific">Racocetra fulgida</name>
    <dbReference type="NCBI Taxonomy" id="60492"/>
    <lineage>
        <taxon>Eukaryota</taxon>
        <taxon>Fungi</taxon>
        <taxon>Fungi incertae sedis</taxon>
        <taxon>Mucoromycota</taxon>
        <taxon>Glomeromycotina</taxon>
        <taxon>Glomeromycetes</taxon>
        <taxon>Diversisporales</taxon>
        <taxon>Gigasporaceae</taxon>
        <taxon>Racocetra</taxon>
    </lineage>
</organism>
<evidence type="ECO:0000313" key="3">
    <source>
        <dbReference type="EMBL" id="CAG8746543.1"/>
    </source>
</evidence>
<name>A0A9N9NPD9_9GLOM</name>
<protein>
    <submittedName>
        <fullName evidence="3">8378_t:CDS:1</fullName>
    </submittedName>
</protein>
<evidence type="ECO:0000256" key="1">
    <source>
        <dbReference type="SAM" id="MobiDB-lite"/>
    </source>
</evidence>
<sequence length="261" mass="30131">MNSQNGTQSSSREEVQGSREEMQDSRDSRINMEDSDARATYGGGAQDSREKLNSSDTDDFLMSDNLRFEFEDDNPKIVCYILSVSILLLIVITFGLMYYFTESDYVTEYDTSKIPFQYQLSLRYLYAINDRYDYVISKFPDHDFIQDSNFTTRDVYGVSNDNSTTNLNASNPIELGLLISRSLRILTPGFYEVQEDRYLPNGTTYRVITATASYTNLFYIAWAPPITIKFVTSDESSYNDLISCEYQFIWTIILNGYVNRK</sequence>